<dbReference type="PROSITE" id="PS50995">
    <property type="entry name" value="HTH_MARR_2"/>
    <property type="match status" value="1"/>
</dbReference>
<organism evidence="2 3">
    <name type="scientific">Tessaracoccus defluvii</name>
    <dbReference type="NCBI Taxonomy" id="1285901"/>
    <lineage>
        <taxon>Bacteria</taxon>
        <taxon>Bacillati</taxon>
        <taxon>Actinomycetota</taxon>
        <taxon>Actinomycetes</taxon>
        <taxon>Propionibacteriales</taxon>
        <taxon>Propionibacteriaceae</taxon>
        <taxon>Tessaracoccus</taxon>
    </lineage>
</organism>
<dbReference type="Gene3D" id="1.10.10.10">
    <property type="entry name" value="Winged helix-like DNA-binding domain superfamily/Winged helix DNA-binding domain"/>
    <property type="match status" value="1"/>
</dbReference>
<dbReference type="PANTHER" id="PTHR39515">
    <property type="entry name" value="CONSERVED PROTEIN"/>
    <property type="match status" value="1"/>
</dbReference>
<evidence type="ECO:0000313" key="3">
    <source>
        <dbReference type="Proteomes" id="UP000516117"/>
    </source>
</evidence>
<sequence length="147" mass="16531">MSASTPPSDAEMFRLANDLRIACQRIARRVRMESTIGVAPHQFTVLTRVHNEGPQTPTHLAAGERVSLPSMTRTVNYLVEQGYALRMPHPDDRRQVLVHLTDAGEDLILQTIAQRDSWMRAHIEGLDDEQLRLLRQAADLLLEVSGV</sequence>
<gene>
    <name evidence="2" type="ORF">H9L22_13080</name>
</gene>
<dbReference type="Proteomes" id="UP000516117">
    <property type="component" value="Chromosome"/>
</dbReference>
<evidence type="ECO:0000313" key="2">
    <source>
        <dbReference type="EMBL" id="QNP55173.1"/>
    </source>
</evidence>
<dbReference type="PANTHER" id="PTHR39515:SF2">
    <property type="entry name" value="HTH-TYPE TRANSCRIPTIONAL REGULATOR RV0880"/>
    <property type="match status" value="1"/>
</dbReference>
<dbReference type="AlphaFoldDB" id="A0A7H0H3Q7"/>
<accession>A0A7H0H3Q7</accession>
<dbReference type="SMART" id="SM00347">
    <property type="entry name" value="HTH_MARR"/>
    <property type="match status" value="1"/>
</dbReference>
<dbReference type="GO" id="GO:0003700">
    <property type="term" value="F:DNA-binding transcription factor activity"/>
    <property type="evidence" value="ECO:0007669"/>
    <property type="project" value="InterPro"/>
</dbReference>
<dbReference type="InterPro" id="IPR000835">
    <property type="entry name" value="HTH_MarR-typ"/>
</dbReference>
<dbReference type="Pfam" id="PF01047">
    <property type="entry name" value="MarR"/>
    <property type="match status" value="1"/>
</dbReference>
<dbReference type="InterPro" id="IPR036388">
    <property type="entry name" value="WH-like_DNA-bd_sf"/>
</dbReference>
<dbReference type="InterPro" id="IPR036390">
    <property type="entry name" value="WH_DNA-bd_sf"/>
</dbReference>
<feature type="domain" description="HTH marR-type" evidence="1">
    <location>
        <begin position="12"/>
        <end position="143"/>
    </location>
</feature>
<dbReference type="InterPro" id="IPR052526">
    <property type="entry name" value="HTH-type_Bedaq_tolerance"/>
</dbReference>
<protein>
    <submittedName>
        <fullName evidence="2">MarR family transcriptional regulator</fullName>
    </submittedName>
</protein>
<dbReference type="PRINTS" id="PR00598">
    <property type="entry name" value="HTHMARR"/>
</dbReference>
<evidence type="ECO:0000259" key="1">
    <source>
        <dbReference type="PROSITE" id="PS50995"/>
    </source>
</evidence>
<dbReference type="EMBL" id="CP060789">
    <property type="protein sequence ID" value="QNP55173.1"/>
    <property type="molecule type" value="Genomic_DNA"/>
</dbReference>
<proteinExistence type="predicted"/>
<keyword evidence="3" id="KW-1185">Reference proteome</keyword>
<dbReference type="RefSeq" id="WP_187720309.1">
    <property type="nucleotide sequence ID" value="NZ_BAABBL010000007.1"/>
</dbReference>
<reference evidence="2 3" key="1">
    <citation type="submission" date="2020-08" db="EMBL/GenBank/DDBJ databases">
        <title>Genome sequence of Tessaracoccus defluvii JCM 17540T.</title>
        <authorList>
            <person name="Hyun D.-W."/>
            <person name="Bae J.-W."/>
        </authorList>
    </citation>
    <scope>NUCLEOTIDE SEQUENCE [LARGE SCALE GENOMIC DNA]</scope>
    <source>
        <strain evidence="2 3">JCM 17540</strain>
    </source>
</reference>
<dbReference type="SUPFAM" id="SSF46785">
    <property type="entry name" value="Winged helix' DNA-binding domain"/>
    <property type="match status" value="1"/>
</dbReference>
<name>A0A7H0H3Q7_9ACTN</name>
<dbReference type="KEGG" id="tdf:H9L22_13080"/>